<evidence type="ECO:0000256" key="4">
    <source>
        <dbReference type="ARBA" id="ARBA00022559"/>
    </source>
</evidence>
<protein>
    <recommendedName>
        <fullName evidence="3">thioredoxin-dependent peroxiredoxin</fullName>
        <ecNumber evidence="3">1.11.1.24</ecNumber>
    </recommendedName>
    <alternativeName>
        <fullName evidence="9">Thioredoxin peroxidase</fullName>
    </alternativeName>
    <alternativeName>
        <fullName evidence="11">Thioredoxin-dependent peroxiredoxin Bcp</fullName>
    </alternativeName>
</protein>
<dbReference type="GO" id="GO:0034599">
    <property type="term" value="P:cellular response to oxidative stress"/>
    <property type="evidence" value="ECO:0007669"/>
    <property type="project" value="TreeGrafter"/>
</dbReference>
<dbReference type="KEGG" id="mcg:GL4_0658"/>
<evidence type="ECO:0000259" key="14">
    <source>
        <dbReference type="PROSITE" id="PS51352"/>
    </source>
</evidence>
<dbReference type="EC" id="1.11.1.24" evidence="3"/>
<dbReference type="Proteomes" id="UP000031643">
    <property type="component" value="Chromosome"/>
</dbReference>
<evidence type="ECO:0000256" key="12">
    <source>
        <dbReference type="ARBA" id="ARBA00049091"/>
    </source>
</evidence>
<evidence type="ECO:0000256" key="9">
    <source>
        <dbReference type="ARBA" id="ARBA00032824"/>
    </source>
</evidence>
<evidence type="ECO:0000256" key="11">
    <source>
        <dbReference type="ARBA" id="ARBA00042639"/>
    </source>
</evidence>
<keyword evidence="4 15" id="KW-0575">Peroxidase</keyword>
<dbReference type="InterPro" id="IPR024706">
    <property type="entry name" value="Peroxiredoxin_AhpC-typ"/>
</dbReference>
<accession>A0A0A8K028</accession>
<feature type="domain" description="Thioredoxin" evidence="14">
    <location>
        <begin position="3"/>
        <end position="154"/>
    </location>
</feature>
<proteinExistence type="inferred from homology"/>
<dbReference type="InterPro" id="IPR013766">
    <property type="entry name" value="Thioredoxin_domain"/>
</dbReference>
<dbReference type="NCBIfam" id="NF006960">
    <property type="entry name" value="PRK09437.1"/>
    <property type="match status" value="1"/>
</dbReference>
<evidence type="ECO:0000313" key="16">
    <source>
        <dbReference type="Proteomes" id="UP000031643"/>
    </source>
</evidence>
<evidence type="ECO:0000256" key="5">
    <source>
        <dbReference type="ARBA" id="ARBA00022862"/>
    </source>
</evidence>
<dbReference type="PANTHER" id="PTHR42801:SF4">
    <property type="entry name" value="AHPC_TSA FAMILY PROTEIN"/>
    <property type="match status" value="1"/>
</dbReference>
<comment type="similarity">
    <text evidence="10">Belongs to the peroxiredoxin family. BCP/PrxQ subfamily.</text>
</comment>
<dbReference type="GO" id="GO:0008379">
    <property type="term" value="F:thioredoxin peroxidase activity"/>
    <property type="evidence" value="ECO:0007669"/>
    <property type="project" value="TreeGrafter"/>
</dbReference>
<dbReference type="FunFam" id="3.40.30.10:FF:000007">
    <property type="entry name" value="Thioredoxin-dependent thiol peroxidase"/>
    <property type="match status" value="1"/>
</dbReference>
<dbReference type="RefSeq" id="WP_045369315.1">
    <property type="nucleotide sequence ID" value="NZ_AP014648.1"/>
</dbReference>
<dbReference type="InterPro" id="IPR050924">
    <property type="entry name" value="Peroxiredoxin_BCP/PrxQ"/>
</dbReference>
<dbReference type="PIRSF" id="PIRSF000239">
    <property type="entry name" value="AHPC"/>
    <property type="match status" value="1"/>
</dbReference>
<dbReference type="InterPro" id="IPR000866">
    <property type="entry name" value="AhpC/TSA"/>
</dbReference>
<dbReference type="PANTHER" id="PTHR42801">
    <property type="entry name" value="THIOREDOXIN-DEPENDENT PEROXIDE REDUCTASE"/>
    <property type="match status" value="1"/>
</dbReference>
<keyword evidence="7" id="KW-1015">Disulfide bond</keyword>
<feature type="active site" description="Cysteine sulfenic acid (-SOH) intermediate; for peroxidase activity" evidence="13">
    <location>
        <position position="45"/>
    </location>
</feature>
<dbReference type="GO" id="GO:0045454">
    <property type="term" value="P:cell redox homeostasis"/>
    <property type="evidence" value="ECO:0007669"/>
    <property type="project" value="TreeGrafter"/>
</dbReference>
<evidence type="ECO:0000256" key="7">
    <source>
        <dbReference type="ARBA" id="ARBA00023157"/>
    </source>
</evidence>
<dbReference type="CDD" id="cd03017">
    <property type="entry name" value="PRX_BCP"/>
    <property type="match status" value="1"/>
</dbReference>
<evidence type="ECO:0000313" key="15">
    <source>
        <dbReference type="EMBL" id="BAQ16121.1"/>
    </source>
</evidence>
<evidence type="ECO:0000256" key="3">
    <source>
        <dbReference type="ARBA" id="ARBA00013017"/>
    </source>
</evidence>
<keyword evidence="5" id="KW-0049">Antioxidant</keyword>
<organism evidence="15 16">
    <name type="scientific">Methyloceanibacter caenitepidi</name>
    <dbReference type="NCBI Taxonomy" id="1384459"/>
    <lineage>
        <taxon>Bacteria</taxon>
        <taxon>Pseudomonadati</taxon>
        <taxon>Pseudomonadota</taxon>
        <taxon>Alphaproteobacteria</taxon>
        <taxon>Hyphomicrobiales</taxon>
        <taxon>Hyphomicrobiaceae</taxon>
        <taxon>Methyloceanibacter</taxon>
    </lineage>
</organism>
<keyword evidence="8" id="KW-0676">Redox-active center</keyword>
<dbReference type="HOGENOM" id="CLU_042529_14_1_5"/>
<name>A0A0A8K028_9HYPH</name>
<sequence length="154" mass="17024">MSLEVGDKAPNFNLPTDGGGNISLKDLKGETVILYFYPKDDTPGCTKEACGFRDALPDFSKAKAKVIGVSKDPVKKHDKFKDKYDLTFPLASDEDGAVCEDYGAWVEKSMYGRKYMGIDRSTFLIDGKGVIRGIWRKVKVPGHVDEVLKAAQEL</sequence>
<reference evidence="15 16" key="1">
    <citation type="submission" date="2014-09" db="EMBL/GenBank/DDBJ databases">
        <title>Genome sequencing of Methyloceanibacter caenitepidi Gela4.</title>
        <authorList>
            <person name="Takeuchi M."/>
            <person name="Susumu S."/>
            <person name="Kamagata Y."/>
            <person name="Oshima K."/>
            <person name="Hattori M."/>
            <person name="Iwasaki W."/>
        </authorList>
    </citation>
    <scope>NUCLEOTIDE SEQUENCE [LARGE SCALE GENOMIC DNA]</scope>
    <source>
        <strain evidence="15 16">Gela4</strain>
    </source>
</reference>
<dbReference type="Gene3D" id="3.40.30.10">
    <property type="entry name" value="Glutaredoxin"/>
    <property type="match status" value="1"/>
</dbReference>
<evidence type="ECO:0000256" key="10">
    <source>
        <dbReference type="ARBA" id="ARBA00038489"/>
    </source>
</evidence>
<comment type="subunit">
    <text evidence="2">Monomer.</text>
</comment>
<evidence type="ECO:0000256" key="8">
    <source>
        <dbReference type="ARBA" id="ARBA00023284"/>
    </source>
</evidence>
<dbReference type="InterPro" id="IPR036249">
    <property type="entry name" value="Thioredoxin-like_sf"/>
</dbReference>
<keyword evidence="6 15" id="KW-0560">Oxidoreductase</keyword>
<dbReference type="STRING" id="1384459.GL4_0658"/>
<evidence type="ECO:0000256" key="13">
    <source>
        <dbReference type="PIRSR" id="PIRSR000239-1"/>
    </source>
</evidence>
<evidence type="ECO:0000256" key="1">
    <source>
        <dbReference type="ARBA" id="ARBA00003330"/>
    </source>
</evidence>
<dbReference type="EMBL" id="AP014648">
    <property type="protein sequence ID" value="BAQ16121.1"/>
    <property type="molecule type" value="Genomic_DNA"/>
</dbReference>
<dbReference type="GO" id="GO:0005737">
    <property type="term" value="C:cytoplasm"/>
    <property type="evidence" value="ECO:0007669"/>
    <property type="project" value="TreeGrafter"/>
</dbReference>
<dbReference type="Pfam" id="PF00578">
    <property type="entry name" value="AhpC-TSA"/>
    <property type="match status" value="1"/>
</dbReference>
<evidence type="ECO:0000256" key="6">
    <source>
        <dbReference type="ARBA" id="ARBA00023002"/>
    </source>
</evidence>
<dbReference type="PROSITE" id="PS51352">
    <property type="entry name" value="THIOREDOXIN_2"/>
    <property type="match status" value="1"/>
</dbReference>
<dbReference type="AlphaFoldDB" id="A0A0A8K028"/>
<dbReference type="OrthoDB" id="9812811at2"/>
<evidence type="ECO:0000256" key="2">
    <source>
        <dbReference type="ARBA" id="ARBA00011245"/>
    </source>
</evidence>
<dbReference type="SUPFAM" id="SSF52833">
    <property type="entry name" value="Thioredoxin-like"/>
    <property type="match status" value="1"/>
</dbReference>
<comment type="catalytic activity">
    <reaction evidence="12">
        <text>a hydroperoxide + [thioredoxin]-dithiol = an alcohol + [thioredoxin]-disulfide + H2O</text>
        <dbReference type="Rhea" id="RHEA:62620"/>
        <dbReference type="Rhea" id="RHEA-COMP:10698"/>
        <dbReference type="Rhea" id="RHEA-COMP:10700"/>
        <dbReference type="ChEBI" id="CHEBI:15377"/>
        <dbReference type="ChEBI" id="CHEBI:29950"/>
        <dbReference type="ChEBI" id="CHEBI:30879"/>
        <dbReference type="ChEBI" id="CHEBI:35924"/>
        <dbReference type="ChEBI" id="CHEBI:50058"/>
        <dbReference type="EC" id="1.11.1.24"/>
    </reaction>
</comment>
<comment type="function">
    <text evidence="1">Thiol-specific peroxidase that catalyzes the reduction of hydrogen peroxide and organic hydroperoxides to water and alcohols, respectively. Plays a role in cell protection against oxidative stress by detoxifying peroxides and as sensor of hydrogen peroxide-mediated signaling events.</text>
</comment>
<gene>
    <name evidence="15" type="ORF">GL4_0658</name>
</gene>
<keyword evidence="16" id="KW-1185">Reference proteome</keyword>